<dbReference type="CDD" id="cd01610">
    <property type="entry name" value="PAP2_like"/>
    <property type="match status" value="1"/>
</dbReference>
<organism evidence="8 9">
    <name type="scientific">Microbacterium commune</name>
    <dbReference type="NCBI Taxonomy" id="2762219"/>
    <lineage>
        <taxon>Bacteria</taxon>
        <taxon>Bacillati</taxon>
        <taxon>Actinomycetota</taxon>
        <taxon>Actinomycetes</taxon>
        <taxon>Micrococcales</taxon>
        <taxon>Microbacteriaceae</taxon>
        <taxon>Microbacterium</taxon>
    </lineage>
</organism>
<dbReference type="Proteomes" id="UP000611521">
    <property type="component" value="Unassembled WGS sequence"/>
</dbReference>
<accession>A0ABR8W6K8</accession>
<dbReference type="Gene3D" id="2.60.200.40">
    <property type="match status" value="1"/>
</dbReference>
<evidence type="ECO:0000256" key="3">
    <source>
        <dbReference type="ARBA" id="ARBA00022692"/>
    </source>
</evidence>
<reference evidence="8 9" key="1">
    <citation type="submission" date="2020-08" db="EMBL/GenBank/DDBJ databases">
        <title>A Genomic Blueprint of the Chicken Gut Microbiome.</title>
        <authorList>
            <person name="Gilroy R."/>
            <person name="Ravi A."/>
            <person name="Getino M."/>
            <person name="Pursley I."/>
            <person name="Horton D.L."/>
            <person name="Alikhan N.-F."/>
            <person name="Baker D."/>
            <person name="Gharbi K."/>
            <person name="Hall N."/>
            <person name="Watson M."/>
            <person name="Adriaenssens E.M."/>
            <person name="Foster-Nyarko E."/>
            <person name="Jarju S."/>
            <person name="Secka A."/>
            <person name="Antonio M."/>
            <person name="Oren A."/>
            <person name="Chaudhuri R."/>
            <person name="La Ragione R.M."/>
            <person name="Hildebrand F."/>
            <person name="Pallen M.J."/>
        </authorList>
    </citation>
    <scope>NUCLEOTIDE SEQUENCE [LARGE SCALE GENOMIC DNA]</scope>
    <source>
        <strain evidence="8 9">Re1</strain>
    </source>
</reference>
<dbReference type="PANTHER" id="PTHR14969">
    <property type="entry name" value="SPHINGOSINE-1-PHOSPHATE PHOSPHOHYDROLASE"/>
    <property type="match status" value="1"/>
</dbReference>
<dbReference type="SUPFAM" id="SSF111331">
    <property type="entry name" value="NAD kinase/diacylglycerol kinase-like"/>
    <property type="match status" value="1"/>
</dbReference>
<comment type="subcellular location">
    <subcellularLocation>
        <location evidence="1">Cell membrane</location>
        <topology evidence="1">Multi-pass membrane protein</topology>
    </subcellularLocation>
</comment>
<keyword evidence="2" id="KW-1003">Cell membrane</keyword>
<dbReference type="Pfam" id="PF00781">
    <property type="entry name" value="DAGK_cat"/>
    <property type="match status" value="1"/>
</dbReference>
<keyword evidence="5" id="KW-1133">Transmembrane helix</keyword>
<dbReference type="InterPro" id="IPR017438">
    <property type="entry name" value="ATP-NAD_kinase_N"/>
</dbReference>
<dbReference type="SMART" id="SM00014">
    <property type="entry name" value="acidPPc"/>
    <property type="match status" value="1"/>
</dbReference>
<dbReference type="SUPFAM" id="SSF48317">
    <property type="entry name" value="Acid phosphatase/Vanadium-dependent haloperoxidase"/>
    <property type="match status" value="1"/>
</dbReference>
<protein>
    <submittedName>
        <fullName evidence="8">Phosphatase PAP2 family protein</fullName>
    </submittedName>
</protein>
<dbReference type="InterPro" id="IPR001206">
    <property type="entry name" value="Diacylglycerol_kinase_cat_dom"/>
</dbReference>
<evidence type="ECO:0000313" key="8">
    <source>
        <dbReference type="EMBL" id="MBD8012583.1"/>
    </source>
</evidence>
<evidence type="ECO:0000313" key="9">
    <source>
        <dbReference type="Proteomes" id="UP000611521"/>
    </source>
</evidence>
<keyword evidence="9" id="KW-1185">Reference proteome</keyword>
<dbReference type="InterPro" id="IPR000326">
    <property type="entry name" value="PAP2/HPO"/>
</dbReference>
<dbReference type="PANTHER" id="PTHR14969:SF62">
    <property type="entry name" value="DECAPRENYLPHOSPHORYL-5-PHOSPHORIBOSE PHOSPHATASE RV3807C-RELATED"/>
    <property type="match status" value="1"/>
</dbReference>
<dbReference type="InterPro" id="IPR036938">
    <property type="entry name" value="PAP2/HPO_sf"/>
</dbReference>
<dbReference type="InterPro" id="IPR016064">
    <property type="entry name" value="NAD/diacylglycerol_kinase_sf"/>
</dbReference>
<dbReference type="PROSITE" id="PS50146">
    <property type="entry name" value="DAGK"/>
    <property type="match status" value="1"/>
</dbReference>
<evidence type="ECO:0000256" key="5">
    <source>
        <dbReference type="ARBA" id="ARBA00022989"/>
    </source>
</evidence>
<evidence type="ECO:0000256" key="2">
    <source>
        <dbReference type="ARBA" id="ARBA00022475"/>
    </source>
</evidence>
<name>A0ABR8W6K8_9MICO</name>
<keyword evidence="6" id="KW-0472">Membrane</keyword>
<evidence type="ECO:0000256" key="4">
    <source>
        <dbReference type="ARBA" id="ARBA00022801"/>
    </source>
</evidence>
<comment type="caution">
    <text evidence="8">The sequence shown here is derived from an EMBL/GenBank/DDBJ whole genome shotgun (WGS) entry which is preliminary data.</text>
</comment>
<gene>
    <name evidence="8" type="ORF">H9633_09760</name>
</gene>
<evidence type="ECO:0000259" key="7">
    <source>
        <dbReference type="PROSITE" id="PS50146"/>
    </source>
</evidence>
<dbReference type="SMART" id="SM00046">
    <property type="entry name" value="DAGKc"/>
    <property type="match status" value="1"/>
</dbReference>
<evidence type="ECO:0000256" key="1">
    <source>
        <dbReference type="ARBA" id="ARBA00004651"/>
    </source>
</evidence>
<keyword evidence="3" id="KW-0812">Transmembrane</keyword>
<dbReference type="Gene3D" id="1.20.144.10">
    <property type="entry name" value="Phosphatidic acid phosphatase type 2/haloperoxidase"/>
    <property type="match status" value="1"/>
</dbReference>
<dbReference type="EMBL" id="JACSPX010000002">
    <property type="protein sequence ID" value="MBD8012583.1"/>
    <property type="molecule type" value="Genomic_DNA"/>
</dbReference>
<dbReference type="Pfam" id="PF01569">
    <property type="entry name" value="PAP2"/>
    <property type="match status" value="1"/>
</dbReference>
<feature type="domain" description="DAGKc" evidence="7">
    <location>
        <begin position="210"/>
        <end position="338"/>
    </location>
</feature>
<proteinExistence type="predicted"/>
<keyword evidence="4" id="KW-0378">Hydrolase</keyword>
<dbReference type="Gene3D" id="3.40.50.10330">
    <property type="entry name" value="Probable inorganic polyphosphate/atp-NAD kinase, domain 1"/>
    <property type="match status" value="1"/>
</dbReference>
<dbReference type="RefSeq" id="WP_191713033.1">
    <property type="nucleotide sequence ID" value="NZ_JACSPX010000002.1"/>
</dbReference>
<sequence length="527" mass="55325">MKGHSHPIIALRRVRILPRWIRHIDARAAHAVNRQRHLPAIDRRLARLSHRADRSRLWFEIAAALYLLGGKPRRGAVRGIASLIVGSALANLVGKRIFGGDRPLLKDVPVPRRLKRTPTSGSFPSGHSSSAAAFVTGVALESGRSGAVLAPLGAAVAYSRLHTGAHWLSDVIGGAALGSAVAVVGRVLVPAPARSEPAHLGPTIDLPSLPEGDGALIFVNVASGIDPLRPEPRDFISRELPRAHIHVLEEGERISNLVRDALTGTNPPRVIGVWGGDGTVASAADAARRAGLPLLIFPGGTFNHFARTAGAETIDAAVQAVRDGAGRRVDVAELIIDDEPPVTVMNVASVGVYPGFVAEREEMEGALGKPVAALIAAVRVLARAHTLHVRVDGRAARVWSIAVAAGQNSSASMVPLQRRRLDDGVLDVRVLHARGRMPRLRGLVALAFGVKASALLDRVPGRAALATIEAFTAEQVRIEARSSTGEAVNVAHDGEVSVLEQGSTVATVRIVPGGLNVYGAPASSVSA</sequence>
<evidence type="ECO:0000256" key="6">
    <source>
        <dbReference type="ARBA" id="ARBA00023136"/>
    </source>
</evidence>